<keyword evidence="4" id="KW-1185">Reference proteome</keyword>
<dbReference type="Pfam" id="PF04023">
    <property type="entry name" value="FeoA"/>
    <property type="match status" value="1"/>
</dbReference>
<keyword evidence="1" id="KW-0408">Iron</keyword>
<dbReference type="PANTHER" id="PTHR42954">
    <property type="entry name" value="FE(2+) TRANSPORT PROTEIN A"/>
    <property type="match status" value="1"/>
</dbReference>
<dbReference type="InterPro" id="IPR008988">
    <property type="entry name" value="Transcriptional_repressor_C"/>
</dbReference>
<dbReference type="Gene3D" id="2.30.30.90">
    <property type="match status" value="1"/>
</dbReference>
<dbReference type="EMBL" id="AP021879">
    <property type="protein sequence ID" value="BBO89750.1"/>
    <property type="molecule type" value="Genomic_DNA"/>
</dbReference>
<evidence type="ECO:0000259" key="2">
    <source>
        <dbReference type="SMART" id="SM00899"/>
    </source>
</evidence>
<dbReference type="SMART" id="SM00899">
    <property type="entry name" value="FeoA"/>
    <property type="match status" value="1"/>
</dbReference>
<sequence length="89" mass="10066">MRGRGCKKRERCRCCMLNDVKCGQRARIQCHHATGAMRRRLLDLGFLPHAEVDVIRRAPFGDPIQCRVANCSVALSRSEAKLIEVDVDT</sequence>
<gene>
    <name evidence="3" type="primary">feoA</name>
    <name evidence="3" type="ORF">DSCOOX_29300</name>
</gene>
<dbReference type="PANTHER" id="PTHR42954:SF2">
    <property type="entry name" value="FE(2+) TRANSPORT PROTEIN A"/>
    <property type="match status" value="1"/>
</dbReference>
<proteinExistence type="predicted"/>
<dbReference type="Proteomes" id="UP000422108">
    <property type="component" value="Chromosome"/>
</dbReference>
<reference evidence="3 4" key="1">
    <citation type="submission" date="2019-11" db="EMBL/GenBank/DDBJ databases">
        <title>Comparative genomics of hydrocarbon-degrading Desulfosarcina strains.</title>
        <authorList>
            <person name="Watanabe M."/>
            <person name="Kojima H."/>
            <person name="Fukui M."/>
        </authorList>
    </citation>
    <scope>NUCLEOTIDE SEQUENCE [LARGE SCALE GENOMIC DNA]</scope>
    <source>
        <strain evidence="4">oXyS1</strain>
    </source>
</reference>
<evidence type="ECO:0000313" key="4">
    <source>
        <dbReference type="Proteomes" id="UP000422108"/>
    </source>
</evidence>
<dbReference type="InterPro" id="IPR052713">
    <property type="entry name" value="FeoA"/>
</dbReference>
<accession>A0A5K8ACT0</accession>
<feature type="domain" description="Ferrous iron transporter FeoA-like" evidence="2">
    <location>
        <begin position="15"/>
        <end position="87"/>
    </location>
</feature>
<name>A0A5K8ACT0_9BACT</name>
<evidence type="ECO:0000313" key="3">
    <source>
        <dbReference type="EMBL" id="BBO89750.1"/>
    </source>
</evidence>
<evidence type="ECO:0000256" key="1">
    <source>
        <dbReference type="ARBA" id="ARBA00023004"/>
    </source>
</evidence>
<dbReference type="AlphaFoldDB" id="A0A5K8ACT0"/>
<protein>
    <submittedName>
        <fullName evidence="3">Iron transporter FeoA</fullName>
    </submittedName>
</protein>
<dbReference type="GO" id="GO:0046914">
    <property type="term" value="F:transition metal ion binding"/>
    <property type="evidence" value="ECO:0007669"/>
    <property type="project" value="InterPro"/>
</dbReference>
<organism evidence="3 4">
    <name type="scientific">Desulfosarcina ovata subsp. ovata</name>
    <dbReference type="NCBI Taxonomy" id="2752305"/>
    <lineage>
        <taxon>Bacteria</taxon>
        <taxon>Pseudomonadati</taxon>
        <taxon>Thermodesulfobacteriota</taxon>
        <taxon>Desulfobacteria</taxon>
        <taxon>Desulfobacterales</taxon>
        <taxon>Desulfosarcinaceae</taxon>
        <taxon>Desulfosarcina</taxon>
    </lineage>
</organism>
<dbReference type="InterPro" id="IPR038157">
    <property type="entry name" value="FeoA_core_dom"/>
</dbReference>
<dbReference type="SUPFAM" id="SSF50037">
    <property type="entry name" value="C-terminal domain of transcriptional repressors"/>
    <property type="match status" value="1"/>
</dbReference>
<dbReference type="InterPro" id="IPR007167">
    <property type="entry name" value="Fe-transptr_FeoA-like"/>
</dbReference>